<evidence type="ECO:0000313" key="2">
    <source>
        <dbReference type="Proteomes" id="UP001153678"/>
    </source>
</evidence>
<accession>A0A9W4WTN9</accession>
<dbReference type="OrthoDB" id="10261027at2759"/>
<sequence length="164" mass="18404">MDIACDIIDGEQYDIDLAIDISEGLREKAVPGTPENYVKIYTECWDNEPDNRPIMSQVVDQLNSIIANLNKTKDEKMKIDNEANLQSLQSSAQHRYSSSVIASSNEFLNYNKTAVFEFPTAQQIPSQSVTSNHITIQGSFIICRIISQDFNGNLSLEEAKIINN</sequence>
<dbReference type="AlphaFoldDB" id="A0A9W4WTN9"/>
<reference evidence="1" key="1">
    <citation type="submission" date="2022-08" db="EMBL/GenBank/DDBJ databases">
        <authorList>
            <person name="Kallberg Y."/>
            <person name="Tangrot J."/>
            <person name="Rosling A."/>
        </authorList>
    </citation>
    <scope>NUCLEOTIDE SEQUENCE</scope>
    <source>
        <strain evidence="1">Wild A</strain>
    </source>
</reference>
<proteinExistence type="predicted"/>
<name>A0A9W4WTN9_9GLOM</name>
<dbReference type="EMBL" id="CAMKVN010001800">
    <property type="protein sequence ID" value="CAI2178138.1"/>
    <property type="molecule type" value="Genomic_DNA"/>
</dbReference>
<comment type="caution">
    <text evidence="1">The sequence shown here is derived from an EMBL/GenBank/DDBJ whole genome shotgun (WGS) entry which is preliminary data.</text>
</comment>
<organism evidence="1 2">
    <name type="scientific">Funneliformis geosporum</name>
    <dbReference type="NCBI Taxonomy" id="1117311"/>
    <lineage>
        <taxon>Eukaryota</taxon>
        <taxon>Fungi</taxon>
        <taxon>Fungi incertae sedis</taxon>
        <taxon>Mucoromycota</taxon>
        <taxon>Glomeromycotina</taxon>
        <taxon>Glomeromycetes</taxon>
        <taxon>Glomerales</taxon>
        <taxon>Glomeraceae</taxon>
        <taxon>Funneliformis</taxon>
    </lineage>
</organism>
<gene>
    <name evidence="1" type="ORF">FWILDA_LOCUS8435</name>
</gene>
<evidence type="ECO:0000313" key="1">
    <source>
        <dbReference type="EMBL" id="CAI2178138.1"/>
    </source>
</evidence>
<keyword evidence="2" id="KW-1185">Reference proteome</keyword>
<dbReference type="Proteomes" id="UP001153678">
    <property type="component" value="Unassembled WGS sequence"/>
</dbReference>
<dbReference type="Gene3D" id="1.10.510.10">
    <property type="entry name" value="Transferase(Phosphotransferase) domain 1"/>
    <property type="match status" value="1"/>
</dbReference>
<protein>
    <submittedName>
        <fullName evidence="1">11534_t:CDS:1</fullName>
    </submittedName>
</protein>